<dbReference type="AlphaFoldDB" id="A0AAD5QS96"/>
<sequence length="145" mass="15804">MMAQIAVFNFPQIHLNISDICTNYANNVPPGTSVYNPGNPCQNDDECTAFTPAFCESGLCVNDRRITTTTKTMTTTESTTVTVTNTTTQLPAVTVSNTTASTSTTTIRSKSTDCPSSAFSSAFRETALGMCNNSRRFYIKQHKFK</sequence>
<dbReference type="Proteomes" id="UP001196413">
    <property type="component" value="Unassembled WGS sequence"/>
</dbReference>
<dbReference type="EMBL" id="JAHQIW010003014">
    <property type="protein sequence ID" value="KAJ1357056.1"/>
    <property type="molecule type" value="Genomic_DNA"/>
</dbReference>
<proteinExistence type="predicted"/>
<keyword evidence="2" id="KW-1185">Reference proteome</keyword>
<evidence type="ECO:0000313" key="1">
    <source>
        <dbReference type="EMBL" id="KAJ1357056.1"/>
    </source>
</evidence>
<protein>
    <submittedName>
        <fullName evidence="1">Uncharacterized protein</fullName>
    </submittedName>
</protein>
<name>A0AAD5QS96_PARTN</name>
<gene>
    <name evidence="1" type="ORF">KIN20_015080</name>
</gene>
<evidence type="ECO:0000313" key="2">
    <source>
        <dbReference type="Proteomes" id="UP001196413"/>
    </source>
</evidence>
<dbReference type="InterPro" id="IPR035940">
    <property type="entry name" value="CAP_sf"/>
</dbReference>
<dbReference type="Gene3D" id="3.40.33.10">
    <property type="entry name" value="CAP"/>
    <property type="match status" value="1"/>
</dbReference>
<organism evidence="1 2">
    <name type="scientific">Parelaphostrongylus tenuis</name>
    <name type="common">Meningeal worm</name>
    <dbReference type="NCBI Taxonomy" id="148309"/>
    <lineage>
        <taxon>Eukaryota</taxon>
        <taxon>Metazoa</taxon>
        <taxon>Ecdysozoa</taxon>
        <taxon>Nematoda</taxon>
        <taxon>Chromadorea</taxon>
        <taxon>Rhabditida</taxon>
        <taxon>Rhabditina</taxon>
        <taxon>Rhabditomorpha</taxon>
        <taxon>Strongyloidea</taxon>
        <taxon>Metastrongylidae</taxon>
        <taxon>Parelaphostrongylus</taxon>
    </lineage>
</organism>
<accession>A0AAD5QS96</accession>
<comment type="caution">
    <text evidence="1">The sequence shown here is derived from an EMBL/GenBank/DDBJ whole genome shotgun (WGS) entry which is preliminary data.</text>
</comment>
<reference evidence="1" key="1">
    <citation type="submission" date="2021-06" db="EMBL/GenBank/DDBJ databases">
        <title>Parelaphostrongylus tenuis whole genome reference sequence.</title>
        <authorList>
            <person name="Garwood T.J."/>
            <person name="Larsen P.A."/>
            <person name="Fountain-Jones N.M."/>
            <person name="Garbe J.R."/>
            <person name="Macchietto M.G."/>
            <person name="Kania S.A."/>
            <person name="Gerhold R.W."/>
            <person name="Richards J.E."/>
            <person name="Wolf T.M."/>
        </authorList>
    </citation>
    <scope>NUCLEOTIDE SEQUENCE</scope>
    <source>
        <strain evidence="1">MNPRO001-30</strain>
        <tissue evidence="1">Meninges</tissue>
    </source>
</reference>